<dbReference type="InterPro" id="IPR039218">
    <property type="entry name" value="REM_fam"/>
</dbReference>
<keyword evidence="9" id="KW-1185">Reference proteome</keyword>
<dbReference type="GO" id="GO:0003677">
    <property type="term" value="F:DNA binding"/>
    <property type="evidence" value="ECO:0007669"/>
    <property type="project" value="UniProtKB-KW"/>
</dbReference>
<comment type="subcellular location">
    <subcellularLocation>
        <location evidence="1">Nucleus</location>
    </subcellularLocation>
</comment>
<feature type="region of interest" description="Disordered" evidence="6">
    <location>
        <begin position="245"/>
        <end position="279"/>
    </location>
</feature>
<dbReference type="SUPFAM" id="SSF101936">
    <property type="entry name" value="DNA-binding pseudobarrel domain"/>
    <property type="match status" value="3"/>
</dbReference>
<comment type="caution">
    <text evidence="8">The sequence shown here is derived from an EMBL/GenBank/DDBJ whole genome shotgun (WGS) entry which is preliminary data.</text>
</comment>
<evidence type="ECO:0000256" key="2">
    <source>
        <dbReference type="ARBA" id="ARBA00023015"/>
    </source>
</evidence>
<dbReference type="EMBL" id="CACSLK010034050">
    <property type="protein sequence ID" value="CAA0840907.1"/>
    <property type="molecule type" value="Genomic_DNA"/>
</dbReference>
<accession>A0A9N7RT81</accession>
<dbReference type="InterPro" id="IPR015300">
    <property type="entry name" value="DNA-bd_pseudobarrel_sf"/>
</dbReference>
<dbReference type="GO" id="GO:0005634">
    <property type="term" value="C:nucleus"/>
    <property type="evidence" value="ECO:0007669"/>
    <property type="project" value="UniProtKB-SubCell"/>
</dbReference>
<dbReference type="PROSITE" id="PS50863">
    <property type="entry name" value="B3"/>
    <property type="match status" value="1"/>
</dbReference>
<dbReference type="CDD" id="cd10017">
    <property type="entry name" value="B3_DNA"/>
    <property type="match status" value="2"/>
</dbReference>
<evidence type="ECO:0000256" key="4">
    <source>
        <dbReference type="ARBA" id="ARBA00023163"/>
    </source>
</evidence>
<sequence length="438" mass="50192">MARTPEQKLRRRRNTFFKILFGDDFTRRLRIPPEFARNRAGALLGMVKLKIFGGPSRAVSVEKMEDGSIWFCKGWAEFFEDMELKLFDFLIFLWCAEKSTFEVCGYGKNACAKGTFRRACGSVDEGSAGLENDLKEEAPSSDGEDEDKSGGSNPCFKIIMKPQHVSRLHVPKDFLLAAGLVGKDGVCLDYEGGHPVLVDLILRRRRCVEMVKGWPKFWRSNKLVVGKSYMFEFIPSKMIIQVHEENESPVDDDNSDADETKYPIHDKKRKGKGRKDQEIVKKRNGTAKIQENMRDISSRLKEETPNFDGLSSDVKGMWDAYQKAEAFVLSRTPKRPCFISFMHKTYVRDKHSLNVPFPFGRRNLPHLGVLSIVLVTNGKEWLVSCLKKKRCAKLLTDGWRKFVQDNEIKLGDACVFEVADRFDSKGNELVWDVFIFRN</sequence>
<evidence type="ECO:0000313" key="9">
    <source>
        <dbReference type="Proteomes" id="UP001153555"/>
    </source>
</evidence>
<keyword evidence="3" id="KW-0238">DNA-binding</keyword>
<name>A0A9N7RT81_STRHE</name>
<dbReference type="AlphaFoldDB" id="A0A9N7RT81"/>
<dbReference type="Proteomes" id="UP001153555">
    <property type="component" value="Unassembled WGS sequence"/>
</dbReference>
<feature type="domain" description="TF-B3" evidence="7">
    <location>
        <begin position="338"/>
        <end position="438"/>
    </location>
</feature>
<keyword evidence="5" id="KW-0539">Nucleus</keyword>
<proteinExistence type="predicted"/>
<feature type="region of interest" description="Disordered" evidence="6">
    <location>
        <begin position="131"/>
        <end position="150"/>
    </location>
</feature>
<keyword evidence="4" id="KW-0804">Transcription</keyword>
<evidence type="ECO:0000256" key="5">
    <source>
        <dbReference type="ARBA" id="ARBA00023242"/>
    </source>
</evidence>
<organism evidence="8 9">
    <name type="scientific">Striga hermonthica</name>
    <name type="common">Purple witchweed</name>
    <name type="synonym">Buchnera hermonthica</name>
    <dbReference type="NCBI Taxonomy" id="68872"/>
    <lineage>
        <taxon>Eukaryota</taxon>
        <taxon>Viridiplantae</taxon>
        <taxon>Streptophyta</taxon>
        <taxon>Embryophyta</taxon>
        <taxon>Tracheophyta</taxon>
        <taxon>Spermatophyta</taxon>
        <taxon>Magnoliopsida</taxon>
        <taxon>eudicotyledons</taxon>
        <taxon>Gunneridae</taxon>
        <taxon>Pentapetalae</taxon>
        <taxon>asterids</taxon>
        <taxon>lamiids</taxon>
        <taxon>Lamiales</taxon>
        <taxon>Orobanchaceae</taxon>
        <taxon>Buchnereae</taxon>
        <taxon>Striga</taxon>
    </lineage>
</organism>
<dbReference type="InterPro" id="IPR003340">
    <property type="entry name" value="B3_DNA-bd"/>
</dbReference>
<evidence type="ECO:0000313" key="8">
    <source>
        <dbReference type="EMBL" id="CAA0840907.1"/>
    </source>
</evidence>
<reference evidence="8" key="1">
    <citation type="submission" date="2019-12" db="EMBL/GenBank/DDBJ databases">
        <authorList>
            <person name="Scholes J."/>
        </authorList>
    </citation>
    <scope>NUCLEOTIDE SEQUENCE</scope>
</reference>
<dbReference type="Pfam" id="PF02362">
    <property type="entry name" value="B3"/>
    <property type="match status" value="1"/>
</dbReference>
<evidence type="ECO:0000259" key="7">
    <source>
        <dbReference type="PROSITE" id="PS50863"/>
    </source>
</evidence>
<protein>
    <recommendedName>
        <fullName evidence="7">TF-B3 domain-containing protein</fullName>
    </recommendedName>
</protein>
<dbReference type="SMART" id="SM01019">
    <property type="entry name" value="B3"/>
    <property type="match status" value="3"/>
</dbReference>
<evidence type="ECO:0000256" key="3">
    <source>
        <dbReference type="ARBA" id="ARBA00023125"/>
    </source>
</evidence>
<dbReference type="PANTHER" id="PTHR31674">
    <property type="entry name" value="B3 DOMAIN-CONTAINING PROTEIN REM-LIKE 3-RELATED"/>
    <property type="match status" value="1"/>
</dbReference>
<gene>
    <name evidence="8" type="ORF">SHERM_06942</name>
</gene>
<dbReference type="Gene3D" id="2.40.330.10">
    <property type="entry name" value="DNA-binding pseudobarrel domain"/>
    <property type="match status" value="3"/>
</dbReference>
<feature type="compositionally biased region" description="Acidic residues" evidence="6">
    <location>
        <begin position="247"/>
        <end position="257"/>
    </location>
</feature>
<dbReference type="OrthoDB" id="913075at2759"/>
<keyword evidence="2" id="KW-0805">Transcription regulation</keyword>
<evidence type="ECO:0000256" key="6">
    <source>
        <dbReference type="SAM" id="MobiDB-lite"/>
    </source>
</evidence>
<evidence type="ECO:0000256" key="1">
    <source>
        <dbReference type="ARBA" id="ARBA00004123"/>
    </source>
</evidence>
<dbReference type="PANTHER" id="PTHR31674:SF25">
    <property type="entry name" value="B3 DOMAIN-CONTAINING TRANSCRIPTION FACTOR VRN1-LIKE"/>
    <property type="match status" value="1"/>
</dbReference>